<evidence type="ECO:0000256" key="6">
    <source>
        <dbReference type="ARBA" id="ARBA00022741"/>
    </source>
</evidence>
<comment type="function">
    <text evidence="16">ATP-dependent DNA helicase required for initiation of viral DNA replication. It forms a complex with the viral E2 protein. The E1-E2 complex binds to the replication origin which contains binding sites for both proteins.</text>
</comment>
<keyword evidence="15" id="KW-1017">Isopeptide bond</keyword>
<proteinExistence type="inferred from homology"/>
<keyword evidence="3 15" id="KW-0597">Phosphoprotein</keyword>
<comment type="PTM">
    <text evidence="15">Sumoylated.</text>
</comment>
<comment type="subcellular location">
    <subcellularLocation>
        <location evidence="1 15">Host nucleus</location>
    </subcellularLocation>
</comment>
<dbReference type="PIRSF" id="PIRSF003383">
    <property type="entry name" value="Rep_E1_papillomaV"/>
    <property type="match status" value="1"/>
</dbReference>
<evidence type="ECO:0000256" key="16">
    <source>
        <dbReference type="PIRNR" id="PIRNR003383"/>
    </source>
</evidence>
<dbReference type="GO" id="GO:0016887">
    <property type="term" value="F:ATP hydrolysis activity"/>
    <property type="evidence" value="ECO:0007669"/>
    <property type="project" value="RHEA"/>
</dbReference>
<evidence type="ECO:0000256" key="3">
    <source>
        <dbReference type="ARBA" id="ARBA00022553"/>
    </source>
</evidence>
<feature type="short sequence motif" description="Nuclear localization signal" evidence="15">
    <location>
        <begin position="82"/>
        <end position="84"/>
    </location>
</feature>
<evidence type="ECO:0000256" key="11">
    <source>
        <dbReference type="ARBA" id="ARBA00023235"/>
    </source>
</evidence>
<keyword evidence="2 15" id="KW-0244">Early protein</keyword>
<comment type="catalytic activity">
    <reaction evidence="13 15 16">
        <text>ATP + H2O = ADP + phosphate + H(+)</text>
        <dbReference type="Rhea" id="RHEA:13065"/>
        <dbReference type="ChEBI" id="CHEBI:15377"/>
        <dbReference type="ChEBI" id="CHEBI:15378"/>
        <dbReference type="ChEBI" id="CHEBI:30616"/>
        <dbReference type="ChEBI" id="CHEBI:43474"/>
        <dbReference type="ChEBI" id="CHEBI:456216"/>
        <dbReference type="EC" id="5.6.2.4"/>
    </reaction>
</comment>
<comment type="function">
    <text evidence="14 15">ATP-dependent DNA 3'-5' helicase required for initiation of viral DNA replication. It forms a complex with the viral E2 protein. The E1-E2 complex binds to the replication origin which contains binding sites for both proteins. During the initial step, a dimer of E1 interacts with a dimer of protein E2 leading to a complex that binds the viral origin of replication with high specificity. Then, a second dimer of E1 displaces the E2 dimer in an ATP-dependent manner to form the E1 tetramer. Following this, two E1 monomers are added to each half of the site, which results in the formation of two E1 trimers on the viral ori. Subsequently, two hexamers will be created. The double hexamer acts as a bi-directional helicase machinery and unwinds the viral DNA and then recruits the host DNA polymerase to start replication.</text>
</comment>
<dbReference type="InterPro" id="IPR001177">
    <property type="entry name" value="PPV_DNA_helicase_E1_C"/>
</dbReference>
<evidence type="ECO:0000256" key="5">
    <source>
        <dbReference type="ARBA" id="ARBA00022705"/>
    </source>
</evidence>
<dbReference type="Pfam" id="PF20450">
    <property type="entry name" value="PPV_E1_DBD"/>
    <property type="match status" value="1"/>
</dbReference>
<dbReference type="GO" id="GO:0042025">
    <property type="term" value="C:host cell nucleus"/>
    <property type="evidence" value="ECO:0007669"/>
    <property type="project" value="UniProtKB-SubCell"/>
</dbReference>
<dbReference type="GO" id="GO:0043138">
    <property type="term" value="F:3'-5' DNA helicase activity"/>
    <property type="evidence" value="ECO:0007669"/>
    <property type="project" value="UniProtKB-UniRule"/>
</dbReference>
<name>A0A385PKH9_9PAPI</name>
<dbReference type="Pfam" id="PF00519">
    <property type="entry name" value="PPV_E1_C"/>
    <property type="match status" value="1"/>
</dbReference>
<dbReference type="SUPFAM" id="SSF55464">
    <property type="entry name" value="Origin of replication-binding domain, RBD-like"/>
    <property type="match status" value="1"/>
</dbReference>
<feature type="modified residue" description="Phosphoserine; by host" evidence="15">
    <location>
        <position position="88"/>
    </location>
</feature>
<evidence type="ECO:0000256" key="17">
    <source>
        <dbReference type="SAM" id="MobiDB-lite"/>
    </source>
</evidence>
<keyword evidence="5 15" id="KW-0235">DNA replication</keyword>
<organism evidence="19">
    <name type="scientific">Human papillomavirus</name>
    <dbReference type="NCBI Taxonomy" id="10566"/>
    <lineage>
        <taxon>Viruses</taxon>
        <taxon>Monodnaviria</taxon>
        <taxon>Shotokuvirae</taxon>
        <taxon>Cossaviricota</taxon>
        <taxon>Papovaviricetes</taxon>
        <taxon>Zurhausenvirales</taxon>
        <taxon>Papillomaviridae</taxon>
    </lineage>
</organism>
<dbReference type="Gene3D" id="3.40.1310.10">
    <property type="match status" value="1"/>
</dbReference>
<dbReference type="InterPro" id="IPR016393">
    <property type="entry name" value="Rep_E1_papillomaV"/>
</dbReference>
<keyword evidence="6 15" id="KW-0547">Nucleotide-binding</keyword>
<feature type="domain" description="SF3 helicase" evidence="18">
    <location>
        <begin position="399"/>
        <end position="563"/>
    </location>
</feature>
<dbReference type="Gene3D" id="1.10.10.510">
    <property type="entry name" value="Zinc finger, large T-antigen D1 domain"/>
    <property type="match status" value="1"/>
</dbReference>
<evidence type="ECO:0000256" key="7">
    <source>
        <dbReference type="ARBA" id="ARBA00022801"/>
    </source>
</evidence>
<evidence type="ECO:0000256" key="9">
    <source>
        <dbReference type="ARBA" id="ARBA00022840"/>
    </source>
</evidence>
<evidence type="ECO:0000256" key="1">
    <source>
        <dbReference type="ARBA" id="ARBA00004147"/>
    </source>
</evidence>
<feature type="region of interest" description="Disordered" evidence="17">
    <location>
        <begin position="125"/>
        <end position="150"/>
    </location>
</feature>
<keyword evidence="4 15" id="KW-1048">Host nucleus</keyword>
<evidence type="ECO:0000256" key="10">
    <source>
        <dbReference type="ARBA" id="ARBA00023125"/>
    </source>
</evidence>
<evidence type="ECO:0000256" key="2">
    <source>
        <dbReference type="ARBA" id="ARBA00022518"/>
    </source>
</evidence>
<evidence type="ECO:0000256" key="13">
    <source>
        <dbReference type="ARBA" id="ARBA00048988"/>
    </source>
</evidence>
<comment type="subunit">
    <text evidence="15">Can form hexamers. Interacts with E2 protein; this interaction increases E1 DNA binding specificity. Interacts with host DNA polymerase subunit POLA2. Interacts with host single stranded DNA-binding protein RPA1. Interacts with host TOP1; this interaction stimulates the enzymatic activity of TOP1.</text>
</comment>
<dbReference type="GO" id="GO:0005524">
    <property type="term" value="F:ATP binding"/>
    <property type="evidence" value="ECO:0007669"/>
    <property type="project" value="UniProtKB-UniRule"/>
</dbReference>
<dbReference type="GO" id="GO:0003677">
    <property type="term" value="F:DNA binding"/>
    <property type="evidence" value="ECO:0007669"/>
    <property type="project" value="UniProtKB-UniRule"/>
</dbReference>
<evidence type="ECO:0000256" key="14">
    <source>
        <dbReference type="ARBA" id="ARBA00093297"/>
    </source>
</evidence>
<dbReference type="Gene3D" id="3.40.50.300">
    <property type="entry name" value="P-loop containing nucleotide triphosphate hydrolases"/>
    <property type="match status" value="1"/>
</dbReference>
<dbReference type="HAMAP" id="MF_04000">
    <property type="entry name" value="PPV_E1"/>
    <property type="match status" value="1"/>
</dbReference>
<keyword evidence="8 15" id="KW-0347">Helicase</keyword>
<feature type="modified residue" description="Phosphoserine; by host" evidence="15">
    <location>
        <position position="98"/>
    </location>
</feature>
<keyword evidence="9 15" id="KW-0067">ATP-binding</keyword>
<comment type="PTM">
    <text evidence="15">Phosphorylated.</text>
</comment>
<dbReference type="EMBL" id="MH777177">
    <property type="protein sequence ID" value="AYA93526.1"/>
    <property type="molecule type" value="Genomic_DNA"/>
</dbReference>
<accession>A0A385PKH9</accession>
<dbReference type="GO" id="GO:0006260">
    <property type="term" value="P:DNA replication"/>
    <property type="evidence" value="ECO:0007669"/>
    <property type="project" value="UniProtKB-UniRule"/>
</dbReference>
<evidence type="ECO:0000256" key="12">
    <source>
        <dbReference type="ARBA" id="ARBA00034617"/>
    </source>
</evidence>
<sequence length="610" mass="69777">MGEASKGTDNIDNLDESLFIVSEAVCENELNTLDELFDESTDGSNISDLIDDDVDEVDQGNSLAFYNSQITEDCEIAISNLKRKYVKSPQQALIADLSPRLEAIKLTPERKLKRRLVFQDSGIGEDETANSSEQVESVEANSETNNGANFENGADDACRLLLLSNNRRATMLTKFKDYFQVPYTELTRTFKSNKTCADNWIVALFAVSEEVLEASKVMLQQHCVFFQLTTFVFTGLYLIQFTHSKNRETIIKLFQSVLNVQDYQILCDPPKVRSVPAALWFYKKSLTNASYMYGSLPEWVTRQTLVNHQSATSADAFDFSQMVQWAYDNNFTEDSEIAYHYACSAEFDNNALAFLNSNNQVKHVRDCSAMVKLYKRQEMREMTMAEWIFKCCNDCNEEEDWKVIIDFLKYQNVNIVAFLTALRSLFKQLPKKNCLLFHGKPDTGKSYFCYSLVQFLKGKVVSPMNRTSVFWLQPLADAKLGFIDDVTMACWLFIDTNMRNALDGNIICLENKHKAPLQIKLPPLLVTSNIDVKKEPTLLYLHSRVMSFEFPNVMPFTNDGNPVYNITHKHWTCFFRKLAKQLDLSAEDHHEPNGSEKPFRCTARCSDDTV</sequence>
<evidence type="ECO:0000256" key="4">
    <source>
        <dbReference type="ARBA" id="ARBA00022562"/>
    </source>
</evidence>
<comment type="catalytic activity">
    <reaction evidence="12 15">
        <text>Couples ATP hydrolysis with the unwinding of duplex DNA by translocating in the 3'-5' direction.</text>
        <dbReference type="EC" id="5.6.2.4"/>
    </reaction>
</comment>
<keyword evidence="11 15" id="KW-0413">Isomerase</keyword>
<keyword evidence="7 15" id="KW-0378">Hydrolase</keyword>
<dbReference type="InterPro" id="IPR027417">
    <property type="entry name" value="P-loop_NTPase"/>
</dbReference>
<feature type="compositionally biased region" description="Polar residues" evidence="17">
    <location>
        <begin position="129"/>
        <end position="149"/>
    </location>
</feature>
<gene>
    <name evidence="15" type="primary">E1</name>
</gene>
<evidence type="ECO:0000313" key="19">
    <source>
        <dbReference type="EMBL" id="AYA93526.1"/>
    </source>
</evidence>
<evidence type="ECO:0000256" key="8">
    <source>
        <dbReference type="ARBA" id="ARBA00022806"/>
    </source>
</evidence>
<dbReference type="EC" id="5.6.2.4" evidence="15 16"/>
<feature type="cross-link" description="Glycyl lysine isopeptide (Lys-Gly) (interchain with G-Cter in SUMO)" evidence="15">
    <location>
        <position position="520"/>
    </location>
</feature>
<comment type="caution">
    <text evidence="15">Lacks conserved residue(s) required for the propagation of feature annotation.</text>
</comment>
<feature type="binding site" evidence="15">
    <location>
        <begin position="439"/>
        <end position="446"/>
    </location>
    <ligand>
        <name>ATP</name>
        <dbReference type="ChEBI" id="CHEBI:30616"/>
    </ligand>
</feature>
<dbReference type="InterPro" id="IPR046935">
    <property type="entry name" value="PPV_E1_DBD_sf"/>
</dbReference>
<keyword evidence="15" id="KW-0832">Ubl conjugation</keyword>
<keyword evidence="10 15" id="KW-0238">DNA-binding</keyword>
<dbReference type="Pfam" id="PF00524">
    <property type="entry name" value="PPV_E1_N"/>
    <property type="match status" value="1"/>
</dbReference>
<evidence type="ECO:0000256" key="15">
    <source>
        <dbReference type="HAMAP-Rule" id="MF_04000"/>
    </source>
</evidence>
<dbReference type="InterPro" id="IPR014000">
    <property type="entry name" value="PPV_DNA_helicase_E1_N"/>
</dbReference>
<dbReference type="SUPFAM" id="SSF52540">
    <property type="entry name" value="P-loop containing nucleoside triphosphate hydrolases"/>
    <property type="match status" value="1"/>
</dbReference>
<dbReference type="PROSITE" id="PS51206">
    <property type="entry name" value="SF3_HELICASE_1"/>
    <property type="match status" value="1"/>
</dbReference>
<dbReference type="InterPro" id="IPR014015">
    <property type="entry name" value="Helicase_SF3_DNA-vir"/>
</dbReference>
<evidence type="ECO:0000259" key="18">
    <source>
        <dbReference type="PROSITE" id="PS51206"/>
    </source>
</evidence>
<dbReference type="InterPro" id="IPR037102">
    <property type="entry name" value="Znf_lg_T-Ag_D1_dom_sf"/>
</dbReference>
<dbReference type="InterPro" id="IPR046832">
    <property type="entry name" value="PPV_E1_DBD"/>
</dbReference>
<reference evidence="19" key="1">
    <citation type="journal article" date="2018" name="Nat. Med.">
        <title>Expanded skin virome in DOCK8-deficient patients.</title>
        <authorList>
            <consortium name="NISC Comparative Sequencing Program"/>
            <person name="Tirosh O."/>
            <person name="Conlan S."/>
            <person name="Deming C."/>
            <person name="Lee-Lin S.Q."/>
            <person name="Huang X."/>
            <person name="Su H.C."/>
            <person name="Freeman A.F."/>
            <person name="Segre J.A."/>
            <person name="Kong H.H."/>
        </authorList>
    </citation>
    <scope>NUCLEOTIDE SEQUENCE</scope>
    <source>
        <strain evidence="19">HPV-mSK_029</strain>
    </source>
</reference>
<comment type="similarity">
    <text evidence="15 16">Belongs to the papillomaviridae E1 protein family.</text>
</comment>
<feature type="short sequence motif" description="Nuclear export signal" evidence="15">
    <location>
        <begin position="97"/>
        <end position="106"/>
    </location>
</feature>
<protein>
    <recommendedName>
        <fullName evidence="15 16">Replication protein E1</fullName>
        <ecNumber evidence="15 16">5.6.2.4</ecNumber>
    </recommendedName>
    <alternativeName>
        <fullName evidence="15">ATP-dependent helicase E1</fullName>
    </alternativeName>
    <alternativeName>
        <fullName evidence="15">DNA 3'-5' helicase E1</fullName>
    </alternativeName>
</protein>